<feature type="domain" description="Acyl-CoA oxidase/dehydrogenase middle" evidence="27">
    <location>
        <begin position="129"/>
        <end position="224"/>
    </location>
</feature>
<keyword evidence="6 25" id="KW-0285">Flavoprotein</keyword>
<proteinExistence type="inferred from homology"/>
<evidence type="ECO:0000256" key="9">
    <source>
        <dbReference type="ARBA" id="ARBA00022946"/>
    </source>
</evidence>
<keyword evidence="7 25" id="KW-0274">FAD</keyword>
<dbReference type="GO" id="GO:0050660">
    <property type="term" value="F:flavin adenine dinucleotide binding"/>
    <property type="evidence" value="ECO:0007669"/>
    <property type="project" value="InterPro"/>
</dbReference>
<dbReference type="Gene3D" id="2.40.110.10">
    <property type="entry name" value="Butyryl-CoA Dehydrogenase, subunit A, domain 2"/>
    <property type="match status" value="1"/>
</dbReference>
<evidence type="ECO:0000256" key="6">
    <source>
        <dbReference type="ARBA" id="ARBA00022630"/>
    </source>
</evidence>
<evidence type="ECO:0000256" key="3">
    <source>
        <dbReference type="ARBA" id="ARBA00009347"/>
    </source>
</evidence>
<evidence type="ECO:0000256" key="21">
    <source>
        <dbReference type="ARBA" id="ARBA00049096"/>
    </source>
</evidence>
<evidence type="ECO:0000313" key="30">
    <source>
        <dbReference type="Proteomes" id="UP000589520"/>
    </source>
</evidence>
<dbReference type="InterPro" id="IPR036250">
    <property type="entry name" value="AcylCo_DH-like_C"/>
</dbReference>
<evidence type="ECO:0000256" key="15">
    <source>
        <dbReference type="ARBA" id="ARBA00039850"/>
    </source>
</evidence>
<evidence type="ECO:0000256" key="17">
    <source>
        <dbReference type="ARBA" id="ARBA00042821"/>
    </source>
</evidence>
<evidence type="ECO:0000256" key="18">
    <source>
        <dbReference type="ARBA" id="ARBA00048235"/>
    </source>
</evidence>
<evidence type="ECO:0000256" key="7">
    <source>
        <dbReference type="ARBA" id="ARBA00022827"/>
    </source>
</evidence>
<dbReference type="InterPro" id="IPR006089">
    <property type="entry name" value="Acyl-CoA_DH_CS"/>
</dbReference>
<dbReference type="Pfam" id="PF02771">
    <property type="entry name" value="Acyl-CoA_dh_N"/>
    <property type="match status" value="1"/>
</dbReference>
<evidence type="ECO:0000259" key="26">
    <source>
        <dbReference type="Pfam" id="PF00441"/>
    </source>
</evidence>
<dbReference type="PROSITE" id="PS00072">
    <property type="entry name" value="ACYL_COA_DH_1"/>
    <property type="match status" value="1"/>
</dbReference>
<keyword evidence="9" id="KW-0809">Transit peptide</keyword>
<dbReference type="Pfam" id="PF00441">
    <property type="entry name" value="Acyl-CoA_dh_1"/>
    <property type="match status" value="1"/>
</dbReference>
<comment type="catalytic activity">
    <reaction evidence="23">
        <text>(2S)-2-methylbutanoyl-CoA + oxidized [electron-transfer flavoprotein] + H(+) = (2E)-2-methylbut-2-enoyl-CoA + reduced [electron-transfer flavoprotein]</text>
        <dbReference type="Rhea" id="RHEA:48256"/>
        <dbReference type="Rhea" id="RHEA-COMP:10685"/>
        <dbReference type="Rhea" id="RHEA-COMP:10686"/>
        <dbReference type="ChEBI" id="CHEBI:15378"/>
        <dbReference type="ChEBI" id="CHEBI:57337"/>
        <dbReference type="ChEBI" id="CHEBI:57692"/>
        <dbReference type="ChEBI" id="CHEBI:58307"/>
        <dbReference type="ChEBI" id="CHEBI:88166"/>
    </reaction>
    <physiologicalReaction direction="left-to-right" evidence="23">
        <dbReference type="Rhea" id="RHEA:48257"/>
    </physiologicalReaction>
</comment>
<dbReference type="Pfam" id="PF02770">
    <property type="entry name" value="Acyl-CoA_dh_M"/>
    <property type="match status" value="1"/>
</dbReference>
<evidence type="ECO:0000256" key="12">
    <source>
        <dbReference type="ARBA" id="ARBA00023098"/>
    </source>
</evidence>
<comment type="catalytic activity">
    <reaction evidence="19">
        <text>valproyl-CoA + oxidized [electron-transfer flavoprotein] + H(+) = (2E)-2-propylpent-2-enoyl-CoA + reduced [electron-transfer flavoprotein]</text>
        <dbReference type="Rhea" id="RHEA:65344"/>
        <dbReference type="Rhea" id="RHEA-COMP:10685"/>
        <dbReference type="Rhea" id="RHEA-COMP:10686"/>
        <dbReference type="ChEBI" id="CHEBI:15378"/>
        <dbReference type="ChEBI" id="CHEBI:57692"/>
        <dbReference type="ChEBI" id="CHEBI:58307"/>
        <dbReference type="ChEBI" id="CHEBI:156457"/>
        <dbReference type="ChEBI" id="CHEBI:156458"/>
    </reaction>
    <physiologicalReaction direction="left-to-right" evidence="19">
        <dbReference type="Rhea" id="RHEA:65345"/>
    </physiologicalReaction>
</comment>
<comment type="catalytic activity">
    <reaction evidence="20">
        <text>(2R)-2-methylbutanoyl-CoA + oxidized [electron-transfer flavoprotein] + H(+) = ethylacryloyl-CoA + reduced [electron-transfer flavoprotein]</text>
        <dbReference type="Rhea" id="RHEA:65296"/>
        <dbReference type="Rhea" id="RHEA-COMP:10685"/>
        <dbReference type="Rhea" id="RHEA-COMP:10686"/>
        <dbReference type="ChEBI" id="CHEBI:15378"/>
        <dbReference type="ChEBI" id="CHEBI:57692"/>
        <dbReference type="ChEBI" id="CHEBI:58307"/>
        <dbReference type="ChEBI" id="CHEBI:156439"/>
        <dbReference type="ChEBI" id="CHEBI:156440"/>
    </reaction>
    <physiologicalReaction direction="left-to-right" evidence="20">
        <dbReference type="Rhea" id="RHEA:65297"/>
    </physiologicalReaction>
</comment>
<comment type="catalytic activity">
    <reaction evidence="21">
        <text>butanoyl-CoA + oxidized [electron-transfer flavoprotein] + H(+) = (2E)-butenoyl-CoA + reduced [electron-transfer flavoprotein]</text>
        <dbReference type="Rhea" id="RHEA:24004"/>
        <dbReference type="Rhea" id="RHEA-COMP:10685"/>
        <dbReference type="Rhea" id="RHEA-COMP:10686"/>
        <dbReference type="ChEBI" id="CHEBI:15378"/>
        <dbReference type="ChEBI" id="CHEBI:57332"/>
        <dbReference type="ChEBI" id="CHEBI:57371"/>
        <dbReference type="ChEBI" id="CHEBI:57692"/>
        <dbReference type="ChEBI" id="CHEBI:58307"/>
    </reaction>
    <physiologicalReaction direction="left-to-right" evidence="21">
        <dbReference type="Rhea" id="RHEA:24005"/>
    </physiologicalReaction>
</comment>
<dbReference type="GO" id="GO:0046395">
    <property type="term" value="P:carboxylic acid catabolic process"/>
    <property type="evidence" value="ECO:0007669"/>
    <property type="project" value="UniProtKB-ARBA"/>
</dbReference>
<comment type="catalytic activity">
    <reaction evidence="18">
        <text>2-methylbutanoyl-CoA + oxidized [electron-transfer flavoprotein] + H(+) = (2E)-2-methylbut-2-enoyl-CoA + reduced [electron-transfer flavoprotein]</text>
        <dbReference type="Rhea" id="RHEA:43780"/>
        <dbReference type="Rhea" id="RHEA-COMP:10685"/>
        <dbReference type="Rhea" id="RHEA-COMP:10686"/>
        <dbReference type="ChEBI" id="CHEBI:15378"/>
        <dbReference type="ChEBI" id="CHEBI:57336"/>
        <dbReference type="ChEBI" id="CHEBI:57337"/>
        <dbReference type="ChEBI" id="CHEBI:57692"/>
        <dbReference type="ChEBI" id="CHEBI:58307"/>
        <dbReference type="EC" id="1.3.8.5"/>
    </reaction>
    <physiologicalReaction direction="left-to-right" evidence="18">
        <dbReference type="Rhea" id="RHEA:43781"/>
    </physiologicalReaction>
</comment>
<dbReference type="InterPro" id="IPR013786">
    <property type="entry name" value="AcylCoA_DH/ox_N"/>
</dbReference>
<name>A0A7Y9PFG4_9BACT</name>
<evidence type="ECO:0000313" key="29">
    <source>
        <dbReference type="EMBL" id="NYF78171.1"/>
    </source>
</evidence>
<reference evidence="29 30" key="1">
    <citation type="submission" date="2020-07" db="EMBL/GenBank/DDBJ databases">
        <title>Genomic Encyclopedia of Type Strains, Phase IV (KMG-V): Genome sequencing to study the core and pangenomes of soil and plant-associated prokaryotes.</title>
        <authorList>
            <person name="Whitman W."/>
        </authorList>
    </citation>
    <scope>NUCLEOTIDE SEQUENCE [LARGE SCALE GENOMIC DNA]</scope>
    <source>
        <strain evidence="29 30">X4EP2</strain>
    </source>
</reference>
<evidence type="ECO:0000256" key="20">
    <source>
        <dbReference type="ARBA" id="ARBA00048592"/>
    </source>
</evidence>
<dbReference type="FunFam" id="1.10.540.10:FF:000012">
    <property type="entry name" value="Acyl-CoA dehydrogenase short/branched chain"/>
    <property type="match status" value="1"/>
</dbReference>
<evidence type="ECO:0000256" key="5">
    <source>
        <dbReference type="ARBA" id="ARBA00022553"/>
    </source>
</evidence>
<evidence type="ECO:0000256" key="2">
    <source>
        <dbReference type="ARBA" id="ARBA00005198"/>
    </source>
</evidence>
<gene>
    <name evidence="29" type="ORF">HDF17_000458</name>
</gene>
<organism evidence="29 30">
    <name type="scientific">Granulicella arctica</name>
    <dbReference type="NCBI Taxonomy" id="940613"/>
    <lineage>
        <taxon>Bacteria</taxon>
        <taxon>Pseudomonadati</taxon>
        <taxon>Acidobacteriota</taxon>
        <taxon>Terriglobia</taxon>
        <taxon>Terriglobales</taxon>
        <taxon>Acidobacteriaceae</taxon>
        <taxon>Granulicella</taxon>
    </lineage>
</organism>
<evidence type="ECO:0000256" key="13">
    <source>
        <dbReference type="ARBA" id="ARBA00037895"/>
    </source>
</evidence>
<comment type="cofactor">
    <cofactor evidence="1 25">
        <name>FAD</name>
        <dbReference type="ChEBI" id="CHEBI:57692"/>
    </cofactor>
</comment>
<feature type="domain" description="Acyl-CoA dehydrogenase/oxidase N-terminal" evidence="28">
    <location>
        <begin position="14"/>
        <end position="123"/>
    </location>
</feature>
<dbReference type="EMBL" id="JACCCW010000001">
    <property type="protein sequence ID" value="NYF78171.1"/>
    <property type="molecule type" value="Genomic_DNA"/>
</dbReference>
<dbReference type="InterPro" id="IPR037069">
    <property type="entry name" value="AcylCoA_DH/ox_N_sf"/>
</dbReference>
<dbReference type="FunFam" id="2.40.110.10:FF:000001">
    <property type="entry name" value="Acyl-CoA dehydrogenase, mitochondrial"/>
    <property type="match status" value="1"/>
</dbReference>
<dbReference type="GO" id="GO:0006631">
    <property type="term" value="P:fatty acid metabolic process"/>
    <property type="evidence" value="ECO:0007669"/>
    <property type="project" value="UniProtKB-KW"/>
</dbReference>
<dbReference type="InterPro" id="IPR009075">
    <property type="entry name" value="AcylCo_DH/oxidase_C"/>
</dbReference>
<evidence type="ECO:0000256" key="23">
    <source>
        <dbReference type="ARBA" id="ARBA00049552"/>
    </source>
</evidence>
<dbReference type="FunFam" id="1.20.140.10:FF:000002">
    <property type="entry name" value="Acyl-CoA dehydrogenase short/branched chain"/>
    <property type="match status" value="1"/>
</dbReference>
<evidence type="ECO:0000256" key="19">
    <source>
        <dbReference type="ARBA" id="ARBA00048307"/>
    </source>
</evidence>
<evidence type="ECO:0000259" key="27">
    <source>
        <dbReference type="Pfam" id="PF02770"/>
    </source>
</evidence>
<feature type="domain" description="Acyl-CoA dehydrogenase/oxidase C-terminal" evidence="26">
    <location>
        <begin position="236"/>
        <end position="383"/>
    </location>
</feature>
<dbReference type="Gene3D" id="1.20.140.10">
    <property type="entry name" value="Butyryl-CoA Dehydrogenase, subunit A, domain 3"/>
    <property type="match status" value="1"/>
</dbReference>
<keyword evidence="10" id="KW-0007">Acetylation</keyword>
<evidence type="ECO:0000259" key="28">
    <source>
        <dbReference type="Pfam" id="PF02771"/>
    </source>
</evidence>
<keyword evidence="30" id="KW-1185">Reference proteome</keyword>
<evidence type="ECO:0000256" key="10">
    <source>
        <dbReference type="ARBA" id="ARBA00022990"/>
    </source>
</evidence>
<accession>A0A7Y9PFG4</accession>
<dbReference type="EC" id="1.3.8.5" evidence="14"/>
<dbReference type="SUPFAM" id="SSF56645">
    <property type="entry name" value="Acyl-CoA dehydrogenase NM domain-like"/>
    <property type="match status" value="1"/>
</dbReference>
<dbReference type="InterPro" id="IPR006091">
    <property type="entry name" value="Acyl-CoA_Oxase/DH_mid-dom"/>
</dbReference>
<evidence type="ECO:0000256" key="4">
    <source>
        <dbReference type="ARBA" id="ARBA00011881"/>
    </source>
</evidence>
<keyword evidence="12" id="KW-0443">Lipid metabolism</keyword>
<dbReference type="RefSeq" id="WP_179487374.1">
    <property type="nucleotide sequence ID" value="NZ_JACCCW010000001.1"/>
</dbReference>
<dbReference type="PROSITE" id="PS00073">
    <property type="entry name" value="ACYL_COA_DH_2"/>
    <property type="match status" value="1"/>
</dbReference>
<evidence type="ECO:0000256" key="16">
    <source>
        <dbReference type="ARBA" id="ARBA00041537"/>
    </source>
</evidence>
<dbReference type="InterPro" id="IPR009100">
    <property type="entry name" value="AcylCoA_DH/oxidase_NM_dom_sf"/>
</dbReference>
<dbReference type="GO" id="GO:0003853">
    <property type="term" value="F:short-chain 2-methyl fatty acyl-CoA dehydrogenase activity"/>
    <property type="evidence" value="ECO:0007669"/>
    <property type="project" value="UniProtKB-EC"/>
</dbReference>
<dbReference type="PANTHER" id="PTHR43884">
    <property type="entry name" value="ACYL-COA DEHYDROGENASE"/>
    <property type="match status" value="1"/>
</dbReference>
<keyword evidence="8" id="KW-0276">Fatty acid metabolism</keyword>
<evidence type="ECO:0000256" key="24">
    <source>
        <dbReference type="ARBA" id="ARBA00051903"/>
    </source>
</evidence>
<sequence>MAEHGGARALTQLSDDERMFRDTVRQFAEERIAPLVRGMDEAQAMDAGLVRQLFELGLMGIEISEEYGGAGGTFFEAILAVEALSAVDPSVGVLVDVQNTLCINALIRWANKEQKKRYLPRLAVDTIGAYALSEAGSGSDAFALATRAVQRGDEWVLNGQKLWITNAKEAGLFIVFATVDPSAGYKGITAFLVEKGAAGFRLGKKEDKLGIRASSTCELIFNDCVVPAAQVLGEVGKGYKIAIETLNEGRIGIGAQMLGLAGGAWGHAAGFAKERKQFGKALVEFQAMQFQLAEMATEVEAARLMVYNAARLKDAGAEFLKEAAMCKYLASQVAERVASLAVEVYGGSGFVKDFPVEKLFRDAKIGKIYEGTSFMQLATIAKLVLGR</sequence>
<dbReference type="PANTHER" id="PTHR43884:SF1">
    <property type="entry name" value="SHORT_BRANCHED CHAIN SPECIFIC ACYL-COA DEHYDROGENASE, MITOCHONDRIAL"/>
    <property type="match status" value="1"/>
</dbReference>
<dbReference type="AlphaFoldDB" id="A0A7Y9PFG4"/>
<comment type="caution">
    <text evidence="29">The sequence shown here is derived from an EMBL/GenBank/DDBJ whole genome shotgun (WGS) entry which is preliminary data.</text>
</comment>
<comment type="catalytic activity">
    <reaction evidence="24">
        <text>2-methylpropanoyl-CoA + oxidized [electron-transfer flavoprotein] + H(+) = 2-methylpropenoyl-CoA + reduced [electron-transfer flavoprotein]</text>
        <dbReference type="Rhea" id="RHEA:44180"/>
        <dbReference type="Rhea" id="RHEA-COMP:10685"/>
        <dbReference type="Rhea" id="RHEA-COMP:10686"/>
        <dbReference type="ChEBI" id="CHEBI:15378"/>
        <dbReference type="ChEBI" id="CHEBI:57338"/>
        <dbReference type="ChEBI" id="CHEBI:57692"/>
        <dbReference type="ChEBI" id="CHEBI:58307"/>
        <dbReference type="ChEBI" id="CHEBI:62500"/>
    </reaction>
    <physiologicalReaction direction="left-to-right" evidence="24">
        <dbReference type="Rhea" id="RHEA:44181"/>
    </physiologicalReaction>
</comment>
<comment type="subunit">
    <text evidence="4">Homotetramer.</text>
</comment>
<dbReference type="Gene3D" id="1.10.540.10">
    <property type="entry name" value="Acyl-CoA dehydrogenase/oxidase, N-terminal domain"/>
    <property type="match status" value="1"/>
</dbReference>
<dbReference type="Proteomes" id="UP000589520">
    <property type="component" value="Unassembled WGS sequence"/>
</dbReference>
<evidence type="ECO:0000256" key="25">
    <source>
        <dbReference type="RuleBase" id="RU362125"/>
    </source>
</evidence>
<dbReference type="PIRSF" id="PIRSF016578">
    <property type="entry name" value="HsaA"/>
    <property type="match status" value="1"/>
</dbReference>
<keyword evidence="11 25" id="KW-0560">Oxidoreductase</keyword>
<evidence type="ECO:0000256" key="8">
    <source>
        <dbReference type="ARBA" id="ARBA00022832"/>
    </source>
</evidence>
<keyword evidence="5" id="KW-0597">Phosphoprotein</keyword>
<comment type="similarity">
    <text evidence="3 25">Belongs to the acyl-CoA dehydrogenase family.</text>
</comment>
<protein>
    <recommendedName>
        <fullName evidence="15">Short/branched chain specific acyl-CoA dehydrogenase, mitochondrial</fullName>
        <ecNumber evidence="14">1.3.8.5</ecNumber>
    </recommendedName>
    <alternativeName>
        <fullName evidence="17">2-methyl branched chain acyl-CoA dehydrogenase</fullName>
    </alternativeName>
    <alternativeName>
        <fullName evidence="16">2-methylbutyryl-coenzyme A dehydrogenase</fullName>
    </alternativeName>
</protein>
<comment type="pathway">
    <text evidence="2">Lipid metabolism; mitochondrial fatty acid beta-oxidation.</text>
</comment>
<evidence type="ECO:0000256" key="1">
    <source>
        <dbReference type="ARBA" id="ARBA00001974"/>
    </source>
</evidence>
<comment type="catalytic activity">
    <reaction evidence="22">
        <text>hexanoyl-CoA + oxidized [electron-transfer flavoprotein] + H(+) = (2E)-hexenoyl-CoA + reduced [electron-transfer flavoprotein]</text>
        <dbReference type="Rhea" id="RHEA:43464"/>
        <dbReference type="Rhea" id="RHEA-COMP:10685"/>
        <dbReference type="Rhea" id="RHEA-COMP:10686"/>
        <dbReference type="ChEBI" id="CHEBI:15378"/>
        <dbReference type="ChEBI" id="CHEBI:57692"/>
        <dbReference type="ChEBI" id="CHEBI:58307"/>
        <dbReference type="ChEBI" id="CHEBI:62077"/>
        <dbReference type="ChEBI" id="CHEBI:62620"/>
    </reaction>
    <physiologicalReaction direction="left-to-right" evidence="22">
        <dbReference type="Rhea" id="RHEA:43465"/>
    </physiologicalReaction>
</comment>
<evidence type="ECO:0000256" key="14">
    <source>
        <dbReference type="ARBA" id="ARBA00039036"/>
    </source>
</evidence>
<dbReference type="InterPro" id="IPR046373">
    <property type="entry name" value="Acyl-CoA_Oxase/DH_mid-dom_sf"/>
</dbReference>
<evidence type="ECO:0000256" key="22">
    <source>
        <dbReference type="ARBA" id="ARBA00049192"/>
    </source>
</evidence>
<dbReference type="SUPFAM" id="SSF47203">
    <property type="entry name" value="Acyl-CoA dehydrogenase C-terminal domain-like"/>
    <property type="match status" value="1"/>
</dbReference>
<evidence type="ECO:0000256" key="11">
    <source>
        <dbReference type="ARBA" id="ARBA00023002"/>
    </source>
</evidence>
<comment type="pathway">
    <text evidence="13">Amino-acid degradation; L-isoleucine degradation.</text>
</comment>